<dbReference type="EMBL" id="CACRUS010000018">
    <property type="protein sequence ID" value="VYU46353.1"/>
    <property type="molecule type" value="Genomic_DNA"/>
</dbReference>
<proteinExistence type="predicted"/>
<accession>A0A6N3F2V1</accession>
<protein>
    <submittedName>
        <fullName evidence="1">Uncharacterized protein</fullName>
    </submittedName>
</protein>
<sequence>MRRTGVTRYGGMKTVQSPSGKCALYFALVRRWLRFLTPVTYFCMLPGMRKLAAFPQHELFSAFWLRF</sequence>
<gene>
    <name evidence="1" type="ORF">PALFYP105_04343</name>
</gene>
<organism evidence="1">
    <name type="scientific">Enterobacter agglomerans</name>
    <name type="common">Erwinia herbicola</name>
    <name type="synonym">Pantoea agglomerans</name>
    <dbReference type="NCBI Taxonomy" id="549"/>
    <lineage>
        <taxon>Bacteria</taxon>
        <taxon>Pseudomonadati</taxon>
        <taxon>Pseudomonadota</taxon>
        <taxon>Gammaproteobacteria</taxon>
        <taxon>Enterobacterales</taxon>
        <taxon>Erwiniaceae</taxon>
        <taxon>Pantoea</taxon>
        <taxon>Pantoea agglomerans group</taxon>
    </lineage>
</organism>
<dbReference type="AlphaFoldDB" id="A0A6N3F2V1"/>
<evidence type="ECO:0000313" key="1">
    <source>
        <dbReference type="EMBL" id="VYU46353.1"/>
    </source>
</evidence>
<reference evidence="1" key="1">
    <citation type="submission" date="2019-11" db="EMBL/GenBank/DDBJ databases">
        <authorList>
            <person name="Feng L."/>
        </authorList>
    </citation>
    <scope>NUCLEOTIDE SEQUENCE</scope>
    <source>
        <strain evidence="1">PagglomeransLFYP105</strain>
    </source>
</reference>
<name>A0A6N3F2V1_ENTAG</name>